<sequence>MQINPLWDLYQNVVFELEQPLGEQLDFAIVTAFNPRGLNLTLGHNQTLDRALLADIEKLGVPYRRLFGCAPDKSHIEASWAIATDKETACKLASKYQQNAIYWVESNFLYLTPCLLEGYAEMCLGKYPDFVTYVELSSLSSSKVLSS</sequence>
<organism evidence="1 2">
    <name type="scientific">Catenovulum sediminis</name>
    <dbReference type="NCBI Taxonomy" id="1740262"/>
    <lineage>
        <taxon>Bacteria</taxon>
        <taxon>Pseudomonadati</taxon>
        <taxon>Pseudomonadota</taxon>
        <taxon>Gammaproteobacteria</taxon>
        <taxon>Alteromonadales</taxon>
        <taxon>Alteromonadaceae</taxon>
        <taxon>Catenovulum</taxon>
    </lineage>
</organism>
<name>A0ABV1RMZ3_9ALTE</name>
<gene>
    <name evidence="1" type="ORF">ABS311_19725</name>
</gene>
<evidence type="ECO:0000313" key="2">
    <source>
        <dbReference type="Proteomes" id="UP001467690"/>
    </source>
</evidence>
<comment type="caution">
    <text evidence="1">The sequence shown here is derived from an EMBL/GenBank/DDBJ whole genome shotgun (WGS) entry which is preliminary data.</text>
</comment>
<dbReference type="EMBL" id="JBELOE010000284">
    <property type="protein sequence ID" value="MER2494111.1"/>
    <property type="molecule type" value="Genomic_DNA"/>
</dbReference>
<accession>A0ABV1RMZ3</accession>
<dbReference type="Proteomes" id="UP001467690">
    <property type="component" value="Unassembled WGS sequence"/>
</dbReference>
<proteinExistence type="predicted"/>
<reference evidence="1 2" key="1">
    <citation type="submission" date="2024-06" db="EMBL/GenBank/DDBJ databases">
        <authorList>
            <person name="Chen R.Y."/>
        </authorList>
    </citation>
    <scope>NUCLEOTIDE SEQUENCE [LARGE SCALE GENOMIC DNA]</scope>
    <source>
        <strain evidence="1 2">D2</strain>
    </source>
</reference>
<dbReference type="Pfam" id="PF11697">
    <property type="entry name" value="DUF3293"/>
    <property type="match status" value="1"/>
</dbReference>
<dbReference type="RefSeq" id="WP_246072182.1">
    <property type="nucleotide sequence ID" value="NZ_CP041660.1"/>
</dbReference>
<evidence type="ECO:0000313" key="1">
    <source>
        <dbReference type="EMBL" id="MER2494111.1"/>
    </source>
</evidence>
<protein>
    <submittedName>
        <fullName evidence="1">DUF3293 domain-containing protein</fullName>
    </submittedName>
</protein>
<dbReference type="InterPro" id="IPR021710">
    <property type="entry name" value="DUF3293"/>
</dbReference>
<keyword evidence="2" id="KW-1185">Reference proteome</keyword>